<reference evidence="2" key="1">
    <citation type="submission" date="2020-11" db="EMBL/GenBank/DDBJ databases">
        <authorList>
            <person name="Tran Van P."/>
        </authorList>
    </citation>
    <scope>NUCLEOTIDE SEQUENCE</scope>
</reference>
<dbReference type="AlphaFoldDB" id="A0A7R8WTT0"/>
<accession>A0A7R8WTT0</accession>
<dbReference type="OrthoDB" id="10489464at2759"/>
<dbReference type="InterPro" id="IPR011051">
    <property type="entry name" value="RmlC_Cupin_sf"/>
</dbReference>
<sequence>MTEVPIGERLRQLRQQHGLSQRELARRAGVTNAMISMIETNKTSPTIASLKKLLDVFPLSMEAFFSGDDPPRARFYRANELLEVGTGDVSYRLVGADRQPRNLCVMHERYPPGGDSGAEMISHVGEESGVVVRGEIELTVGDECRVLLPGDAYYFDTATPHRFRNVGSKTAEVVSASTPPTY</sequence>
<dbReference type="InterPro" id="IPR001387">
    <property type="entry name" value="Cro/C1-type_HTH"/>
</dbReference>
<dbReference type="CDD" id="cd00093">
    <property type="entry name" value="HTH_XRE"/>
    <property type="match status" value="1"/>
</dbReference>
<gene>
    <name evidence="2" type="ORF">CTOB1V02_LOCUS15858</name>
</gene>
<dbReference type="Gene3D" id="1.10.260.40">
    <property type="entry name" value="lambda repressor-like DNA-binding domains"/>
    <property type="match status" value="1"/>
</dbReference>
<dbReference type="SUPFAM" id="SSF47413">
    <property type="entry name" value="lambda repressor-like DNA-binding domains"/>
    <property type="match status" value="1"/>
</dbReference>
<dbReference type="InterPro" id="IPR010982">
    <property type="entry name" value="Lambda_DNA-bd_dom_sf"/>
</dbReference>
<dbReference type="EMBL" id="OB695303">
    <property type="protein sequence ID" value="CAD7238043.1"/>
    <property type="molecule type" value="Genomic_DNA"/>
</dbReference>
<evidence type="ECO:0000313" key="2">
    <source>
        <dbReference type="EMBL" id="CAD7238043.1"/>
    </source>
</evidence>
<evidence type="ECO:0000256" key="1">
    <source>
        <dbReference type="ARBA" id="ARBA00023125"/>
    </source>
</evidence>
<keyword evidence="1" id="KW-0238">DNA-binding</keyword>
<dbReference type="PANTHER" id="PTHR46797:SF11">
    <property type="entry name" value="HTH-TYPE TRANSCRIPTIONAL REGULATOR PUUR"/>
    <property type="match status" value="1"/>
</dbReference>
<dbReference type="GO" id="GO:0003677">
    <property type="term" value="F:DNA binding"/>
    <property type="evidence" value="ECO:0007669"/>
    <property type="project" value="UniProtKB-KW"/>
</dbReference>
<dbReference type="GO" id="GO:0003700">
    <property type="term" value="F:DNA-binding transcription factor activity"/>
    <property type="evidence" value="ECO:0007669"/>
    <property type="project" value="TreeGrafter"/>
</dbReference>
<dbReference type="PROSITE" id="PS50943">
    <property type="entry name" value="HTH_CROC1"/>
    <property type="match status" value="1"/>
</dbReference>
<protein>
    <submittedName>
        <fullName evidence="2">Uncharacterized protein</fullName>
    </submittedName>
</protein>
<dbReference type="PANTHER" id="PTHR46797">
    <property type="entry name" value="HTH-TYPE TRANSCRIPTIONAL REGULATOR"/>
    <property type="match status" value="1"/>
</dbReference>
<dbReference type="SUPFAM" id="SSF51182">
    <property type="entry name" value="RmlC-like cupins"/>
    <property type="match status" value="1"/>
</dbReference>
<dbReference type="InterPro" id="IPR050807">
    <property type="entry name" value="TransReg_Diox_bact_type"/>
</dbReference>
<organism evidence="2">
    <name type="scientific">Cyprideis torosa</name>
    <dbReference type="NCBI Taxonomy" id="163714"/>
    <lineage>
        <taxon>Eukaryota</taxon>
        <taxon>Metazoa</taxon>
        <taxon>Ecdysozoa</taxon>
        <taxon>Arthropoda</taxon>
        <taxon>Crustacea</taxon>
        <taxon>Oligostraca</taxon>
        <taxon>Ostracoda</taxon>
        <taxon>Podocopa</taxon>
        <taxon>Podocopida</taxon>
        <taxon>Cytherocopina</taxon>
        <taxon>Cytheroidea</taxon>
        <taxon>Cytherideidae</taxon>
        <taxon>Cyprideis</taxon>
    </lineage>
</organism>
<dbReference type="InterPro" id="IPR013096">
    <property type="entry name" value="Cupin_2"/>
</dbReference>
<dbReference type="Pfam" id="PF07883">
    <property type="entry name" value="Cupin_2"/>
    <property type="match status" value="1"/>
</dbReference>
<dbReference type="GO" id="GO:0005829">
    <property type="term" value="C:cytosol"/>
    <property type="evidence" value="ECO:0007669"/>
    <property type="project" value="TreeGrafter"/>
</dbReference>
<proteinExistence type="predicted"/>
<dbReference type="Pfam" id="PF01381">
    <property type="entry name" value="HTH_3"/>
    <property type="match status" value="1"/>
</dbReference>
<dbReference type="InterPro" id="IPR014710">
    <property type="entry name" value="RmlC-like_jellyroll"/>
</dbReference>
<dbReference type="Gene3D" id="2.60.120.10">
    <property type="entry name" value="Jelly Rolls"/>
    <property type="match status" value="1"/>
</dbReference>
<dbReference type="SMART" id="SM00530">
    <property type="entry name" value="HTH_XRE"/>
    <property type="match status" value="1"/>
</dbReference>
<name>A0A7R8WTT0_9CRUS</name>
<dbReference type="CDD" id="cd02209">
    <property type="entry name" value="cupin_XRE_C"/>
    <property type="match status" value="1"/>
</dbReference>